<organism evidence="1 2">
    <name type="scientific">Chaenocephalus aceratus</name>
    <name type="common">Blackfin icefish</name>
    <name type="synonym">Chaenichthys aceratus</name>
    <dbReference type="NCBI Taxonomy" id="36190"/>
    <lineage>
        <taxon>Eukaryota</taxon>
        <taxon>Metazoa</taxon>
        <taxon>Chordata</taxon>
        <taxon>Craniata</taxon>
        <taxon>Vertebrata</taxon>
        <taxon>Euteleostomi</taxon>
        <taxon>Actinopterygii</taxon>
        <taxon>Neopterygii</taxon>
        <taxon>Teleostei</taxon>
        <taxon>Neoteleostei</taxon>
        <taxon>Acanthomorphata</taxon>
        <taxon>Eupercaria</taxon>
        <taxon>Perciformes</taxon>
        <taxon>Notothenioidei</taxon>
        <taxon>Channichthyidae</taxon>
        <taxon>Chaenocephalus</taxon>
    </lineage>
</organism>
<name>A0ACB9X9M5_CHAAC</name>
<reference evidence="1" key="1">
    <citation type="submission" date="2022-05" db="EMBL/GenBank/DDBJ databases">
        <title>Chromosome-level genome of Chaenocephalus aceratus.</title>
        <authorList>
            <person name="Park H."/>
        </authorList>
    </citation>
    <scope>NUCLEOTIDE SEQUENCE</scope>
    <source>
        <strain evidence="1">KU_202001</strain>
    </source>
</reference>
<proteinExistence type="predicted"/>
<sequence length="232" mass="25337">MVRKGLWFLRSLHARNTGKKGTGRVDTEDFAWLLFEYGAHPPVIEVIAYMMSFLKTTQKGGVTSVALSTSVTLFALHRTLFKVTVSNASECFVHVRERALRVRRAQGIVRMPLNACMGADQGESAGGSHSVRNTALCSILEGIQAPPHVSSVDVSVEAGKPYSADPFQLDKSLSAFMTHRGLETRGKQGKSSVRGSNREHVPFTSSNTRVAQGPVEKRVLFDLPWSKDPAAP</sequence>
<evidence type="ECO:0000313" key="1">
    <source>
        <dbReference type="EMBL" id="KAI4822703.1"/>
    </source>
</evidence>
<keyword evidence="2" id="KW-1185">Reference proteome</keyword>
<evidence type="ECO:0000313" key="2">
    <source>
        <dbReference type="Proteomes" id="UP001057452"/>
    </source>
</evidence>
<accession>A0ACB9X9M5</accession>
<gene>
    <name evidence="1" type="ORF">KUCAC02_008234</name>
</gene>
<comment type="caution">
    <text evidence="1">The sequence shown here is derived from an EMBL/GenBank/DDBJ whole genome shotgun (WGS) entry which is preliminary data.</text>
</comment>
<protein>
    <submittedName>
        <fullName evidence="1">Uncharacterized protein</fullName>
    </submittedName>
</protein>
<dbReference type="EMBL" id="CM043792">
    <property type="protein sequence ID" value="KAI4822703.1"/>
    <property type="molecule type" value="Genomic_DNA"/>
</dbReference>
<dbReference type="Proteomes" id="UP001057452">
    <property type="component" value="Chromosome 8"/>
</dbReference>